<dbReference type="EMBL" id="QJKJ01001090">
    <property type="protein sequence ID" value="RDY09255.1"/>
    <property type="molecule type" value="Genomic_DNA"/>
</dbReference>
<gene>
    <name evidence="1" type="ORF">CR513_06402</name>
</gene>
<name>A0A371I2K2_MUCPR</name>
<sequence>MDNSSFQKILEFKNKMPLDPQILILKDWLSRYDFSVKHIKGKQNLIPGLLSRPGKIVQMITTTHSFPLILMVKPLSNKAKTCKVFPPGLTPSSTQDILEYAKTHYFYFIHETMKYKVIAPFMFNPNNPYGGVFETKAAYDILMDPHKEDFLFWTLLEWFSPLNWWREELRRILVFEEGRRIPVHRPYFQYPNGQIWSNNGTFEDYPLDESYKLQLSQHLREINSTGTSSQATINPYPFDRLIPSTSNTQEIKMFKSTTKYYVPEERFQRAENLSDQADNQL</sequence>
<protein>
    <submittedName>
        <fullName evidence="1">Uncharacterized protein</fullName>
    </submittedName>
</protein>
<keyword evidence="2" id="KW-1185">Reference proteome</keyword>
<evidence type="ECO:0000313" key="1">
    <source>
        <dbReference type="EMBL" id="RDY09255.1"/>
    </source>
</evidence>
<dbReference type="Proteomes" id="UP000257109">
    <property type="component" value="Unassembled WGS sequence"/>
</dbReference>
<comment type="caution">
    <text evidence="1">The sequence shown here is derived from an EMBL/GenBank/DDBJ whole genome shotgun (WGS) entry which is preliminary data.</text>
</comment>
<reference evidence="1" key="1">
    <citation type="submission" date="2018-05" db="EMBL/GenBank/DDBJ databases">
        <title>Draft genome of Mucuna pruriens seed.</title>
        <authorList>
            <person name="Nnadi N.E."/>
            <person name="Vos R."/>
            <person name="Hasami M.H."/>
            <person name="Devisetty U.K."/>
            <person name="Aguiy J.C."/>
        </authorList>
    </citation>
    <scope>NUCLEOTIDE SEQUENCE [LARGE SCALE GENOMIC DNA]</scope>
    <source>
        <strain evidence="1">JCA_2017</strain>
    </source>
</reference>
<dbReference type="AlphaFoldDB" id="A0A371I2K2"/>
<accession>A0A371I2K2</accession>
<proteinExistence type="predicted"/>
<organism evidence="1 2">
    <name type="scientific">Mucuna pruriens</name>
    <name type="common">Velvet bean</name>
    <name type="synonym">Dolichos pruriens</name>
    <dbReference type="NCBI Taxonomy" id="157652"/>
    <lineage>
        <taxon>Eukaryota</taxon>
        <taxon>Viridiplantae</taxon>
        <taxon>Streptophyta</taxon>
        <taxon>Embryophyta</taxon>
        <taxon>Tracheophyta</taxon>
        <taxon>Spermatophyta</taxon>
        <taxon>Magnoliopsida</taxon>
        <taxon>eudicotyledons</taxon>
        <taxon>Gunneridae</taxon>
        <taxon>Pentapetalae</taxon>
        <taxon>rosids</taxon>
        <taxon>fabids</taxon>
        <taxon>Fabales</taxon>
        <taxon>Fabaceae</taxon>
        <taxon>Papilionoideae</taxon>
        <taxon>50 kb inversion clade</taxon>
        <taxon>NPAAA clade</taxon>
        <taxon>indigoferoid/millettioid clade</taxon>
        <taxon>Phaseoleae</taxon>
        <taxon>Mucuna</taxon>
    </lineage>
</organism>
<feature type="non-terminal residue" evidence="1">
    <location>
        <position position="1"/>
    </location>
</feature>
<dbReference type="OrthoDB" id="1749294at2759"/>
<evidence type="ECO:0000313" key="2">
    <source>
        <dbReference type="Proteomes" id="UP000257109"/>
    </source>
</evidence>